<dbReference type="InterPro" id="IPR001204">
    <property type="entry name" value="Phos_transporter"/>
</dbReference>
<proteinExistence type="inferred from homology"/>
<evidence type="ECO:0000256" key="4">
    <source>
        <dbReference type="ARBA" id="ARBA00022692"/>
    </source>
</evidence>
<dbReference type="EMBL" id="LSSL01003412">
    <property type="protein sequence ID" value="OLY80515.1"/>
    <property type="molecule type" value="Genomic_DNA"/>
</dbReference>
<comment type="similarity">
    <text evidence="7">Belongs to the inorganic phosphate transporter (PiT) (TC 2.A.20) family.</text>
</comment>
<protein>
    <recommendedName>
        <fullName evidence="7">Phosphate transporter</fullName>
    </recommendedName>
</protein>
<gene>
    <name evidence="8" type="ORF">AYI68_g5388</name>
</gene>
<accession>A0A1R0GUF3</accession>
<organism evidence="8 9">
    <name type="scientific">Smittium mucronatum</name>
    <dbReference type="NCBI Taxonomy" id="133383"/>
    <lineage>
        <taxon>Eukaryota</taxon>
        <taxon>Fungi</taxon>
        <taxon>Fungi incertae sedis</taxon>
        <taxon>Zoopagomycota</taxon>
        <taxon>Kickxellomycotina</taxon>
        <taxon>Harpellomycetes</taxon>
        <taxon>Harpellales</taxon>
        <taxon>Legeriomycetaceae</taxon>
        <taxon>Smittium</taxon>
    </lineage>
</organism>
<feature type="transmembrane region" description="Helical" evidence="7">
    <location>
        <begin position="480"/>
        <end position="503"/>
    </location>
</feature>
<keyword evidence="5 7" id="KW-1133">Transmembrane helix</keyword>
<dbReference type="Pfam" id="PF01384">
    <property type="entry name" value="PHO4"/>
    <property type="match status" value="1"/>
</dbReference>
<dbReference type="GO" id="GO:0005315">
    <property type="term" value="F:phosphate transmembrane transporter activity"/>
    <property type="evidence" value="ECO:0007669"/>
    <property type="project" value="InterPro"/>
</dbReference>
<evidence type="ECO:0000256" key="3">
    <source>
        <dbReference type="ARBA" id="ARBA00022592"/>
    </source>
</evidence>
<comment type="caution">
    <text evidence="8">The sequence shown here is derived from an EMBL/GenBank/DDBJ whole genome shotgun (WGS) entry which is preliminary data.</text>
</comment>
<dbReference type="STRING" id="133383.A0A1R0GUF3"/>
<keyword evidence="2 7" id="KW-0813">Transport</keyword>
<dbReference type="GO" id="GO:0016020">
    <property type="term" value="C:membrane"/>
    <property type="evidence" value="ECO:0007669"/>
    <property type="project" value="UniProtKB-SubCell"/>
</dbReference>
<feature type="transmembrane region" description="Helical" evidence="7">
    <location>
        <begin position="45"/>
        <end position="66"/>
    </location>
</feature>
<evidence type="ECO:0000256" key="2">
    <source>
        <dbReference type="ARBA" id="ARBA00022448"/>
    </source>
</evidence>
<dbReference type="GO" id="GO:0035435">
    <property type="term" value="P:phosphate ion transmembrane transport"/>
    <property type="evidence" value="ECO:0007669"/>
    <property type="project" value="TreeGrafter"/>
</dbReference>
<dbReference type="PANTHER" id="PTHR11101:SF80">
    <property type="entry name" value="PHOSPHATE TRANSPORTER"/>
    <property type="match status" value="1"/>
</dbReference>
<dbReference type="AlphaFoldDB" id="A0A1R0GUF3"/>
<dbReference type="Proteomes" id="UP000187455">
    <property type="component" value="Unassembled WGS sequence"/>
</dbReference>
<evidence type="ECO:0000313" key="9">
    <source>
        <dbReference type="Proteomes" id="UP000187455"/>
    </source>
</evidence>
<feature type="transmembrane region" description="Helical" evidence="7">
    <location>
        <begin position="215"/>
        <end position="237"/>
    </location>
</feature>
<sequence length="508" mass="54693">MMNPHQYTYIYVLALIFSFADAYGIGANDVANSFATSVSSGTLTLGQATCIAIVTEFCGAFFLGSSTADTIRSGIVNVNRYASRPELLMLGMTTSVFASAVWVIFATSRGWPVSTTHSITGAVIGMGIASFGGGSVKWGYDGVAKIITSWFVSPLAAALLSSIIYLITRYLVFERGNDSFKRGLYAIPFYILITVWVCIAYIISKGLPGTKQSKLSFGHIVGIGCAAGAGAALIAYFTYVQWLKRKLGDGEDLKWYHIPFVMFLSKRPIIPELTPEEIEAAAEKEKEESEALIVDVKQMSLFEKCRYYILRGVKQDVRNIGNPKLQEIHARAKKFDNKTETLFEFIQVLTACATSFAHGSNDVANAVGPLAAVSTIWSTGKVPGSKSPVSAWNLAFCAAGIDLGLATYGYHIMRTLGNNITYTTPSRGFAAELGTALTIMTASQIGLPVSSTHCITGAIVGVGLCNGDIKAINWAMFVKVFFSWIMTLPVAGLISGLMFAIIANAPQK</sequence>
<evidence type="ECO:0000256" key="1">
    <source>
        <dbReference type="ARBA" id="ARBA00004141"/>
    </source>
</evidence>
<comment type="subcellular location">
    <subcellularLocation>
        <location evidence="1 7">Membrane</location>
        <topology evidence="1 7">Multi-pass membrane protein</topology>
    </subcellularLocation>
</comment>
<reference evidence="8 9" key="1">
    <citation type="journal article" date="2016" name="Mol. Biol. Evol.">
        <title>Genome-Wide Survey of Gut Fungi (Harpellales) Reveals the First Horizontally Transferred Ubiquitin Gene from a Mosquito Host.</title>
        <authorList>
            <person name="Wang Y."/>
            <person name="White M.M."/>
            <person name="Kvist S."/>
            <person name="Moncalvo J.M."/>
        </authorList>
    </citation>
    <scope>NUCLEOTIDE SEQUENCE [LARGE SCALE GENOMIC DNA]</scope>
    <source>
        <strain evidence="8 9">ALG-7-W6</strain>
    </source>
</reference>
<evidence type="ECO:0000256" key="5">
    <source>
        <dbReference type="ARBA" id="ARBA00022989"/>
    </source>
</evidence>
<comment type="function">
    <text evidence="7">Sodium-phosphate symporter.</text>
</comment>
<dbReference type="PANTHER" id="PTHR11101">
    <property type="entry name" value="PHOSPHATE TRANSPORTER"/>
    <property type="match status" value="1"/>
</dbReference>
<feature type="transmembrane region" description="Helical" evidence="7">
    <location>
        <begin position="87"/>
        <end position="105"/>
    </location>
</feature>
<feature type="transmembrane region" description="Helical" evidence="7">
    <location>
        <begin position="150"/>
        <end position="172"/>
    </location>
</feature>
<dbReference type="OrthoDB" id="260807at2759"/>
<keyword evidence="9" id="KW-1185">Reference proteome</keyword>
<keyword evidence="6 7" id="KW-0472">Membrane</keyword>
<evidence type="ECO:0000256" key="6">
    <source>
        <dbReference type="ARBA" id="ARBA00023136"/>
    </source>
</evidence>
<name>A0A1R0GUF3_9FUNG</name>
<keyword evidence="3 7" id="KW-0592">Phosphate transport</keyword>
<evidence type="ECO:0000256" key="7">
    <source>
        <dbReference type="RuleBase" id="RU363058"/>
    </source>
</evidence>
<feature type="transmembrane region" description="Helical" evidence="7">
    <location>
        <begin position="7"/>
        <end position="25"/>
    </location>
</feature>
<evidence type="ECO:0000313" key="8">
    <source>
        <dbReference type="EMBL" id="OLY80515.1"/>
    </source>
</evidence>
<feature type="transmembrane region" description="Helical" evidence="7">
    <location>
        <begin position="184"/>
        <end position="203"/>
    </location>
</feature>
<keyword evidence="4 7" id="KW-0812">Transmembrane</keyword>